<dbReference type="PROSITE" id="PS50294">
    <property type="entry name" value="WD_REPEATS_REGION"/>
    <property type="match status" value="5"/>
</dbReference>
<dbReference type="PROSITE" id="PS50082">
    <property type="entry name" value="WD_REPEATS_2"/>
    <property type="match status" value="6"/>
</dbReference>
<evidence type="ECO:0000256" key="2">
    <source>
        <dbReference type="ARBA" id="ARBA00022737"/>
    </source>
</evidence>
<dbReference type="PANTHER" id="PTHR22847:SF637">
    <property type="entry name" value="WD REPEAT DOMAIN 5B"/>
    <property type="match status" value="1"/>
</dbReference>
<dbReference type="InterPro" id="IPR008733">
    <property type="entry name" value="PEX11"/>
</dbReference>
<evidence type="ECO:0000313" key="8">
    <source>
        <dbReference type="EMBL" id="GES92609.1"/>
    </source>
</evidence>
<dbReference type="CDD" id="cd00200">
    <property type="entry name" value="WD40"/>
    <property type="match status" value="1"/>
</dbReference>
<dbReference type="GO" id="GO:0005778">
    <property type="term" value="C:peroxisomal membrane"/>
    <property type="evidence" value="ECO:0007669"/>
    <property type="project" value="UniProtKB-SubCell"/>
</dbReference>
<evidence type="ECO:0000256" key="1">
    <source>
        <dbReference type="ARBA" id="ARBA00022574"/>
    </source>
</evidence>
<gene>
    <name evidence="8" type="ORF">RCL2_001937800</name>
</gene>
<dbReference type="EMBL" id="BLAL01000215">
    <property type="protein sequence ID" value="GES92609.1"/>
    <property type="molecule type" value="Genomic_DNA"/>
</dbReference>
<dbReference type="Gene3D" id="2.130.10.10">
    <property type="entry name" value="YVTN repeat-like/Quinoprotein amine dehydrogenase"/>
    <property type="match status" value="1"/>
</dbReference>
<dbReference type="PANTHER" id="PTHR22847">
    <property type="entry name" value="WD40 REPEAT PROTEIN"/>
    <property type="match status" value="1"/>
</dbReference>
<keyword evidence="1 6" id="KW-0853">WD repeat</keyword>
<evidence type="ECO:0000256" key="3">
    <source>
        <dbReference type="ARBA" id="ARBA00023136"/>
    </source>
</evidence>
<evidence type="ECO:0000313" key="9">
    <source>
        <dbReference type="Proteomes" id="UP000615446"/>
    </source>
</evidence>
<dbReference type="PROSITE" id="PS00678">
    <property type="entry name" value="WD_REPEATS_1"/>
    <property type="match status" value="4"/>
</dbReference>
<dbReference type="GO" id="GO:0042393">
    <property type="term" value="F:histone binding"/>
    <property type="evidence" value="ECO:0007669"/>
    <property type="project" value="TreeGrafter"/>
</dbReference>
<feature type="repeat" description="WD" evidence="6">
    <location>
        <begin position="490"/>
        <end position="531"/>
    </location>
</feature>
<evidence type="ECO:0000256" key="4">
    <source>
        <dbReference type="ARBA" id="ARBA00023140"/>
    </source>
</evidence>
<comment type="subcellular location">
    <subcellularLocation>
        <location evidence="5">Peroxisome membrane</location>
    </subcellularLocation>
</comment>
<feature type="repeat" description="WD" evidence="6">
    <location>
        <begin position="551"/>
        <end position="576"/>
    </location>
</feature>
<proteinExistence type="predicted"/>
<dbReference type="InterPro" id="IPR036322">
    <property type="entry name" value="WD40_repeat_dom_sf"/>
</dbReference>
<dbReference type="InterPro" id="IPR015943">
    <property type="entry name" value="WD40/YVTN_repeat-like_dom_sf"/>
</dbReference>
<dbReference type="InterPro" id="IPR019775">
    <property type="entry name" value="WD40_repeat_CS"/>
</dbReference>
<dbReference type="GO" id="GO:0016559">
    <property type="term" value="P:peroxisome fission"/>
    <property type="evidence" value="ECO:0007669"/>
    <property type="project" value="InterPro"/>
</dbReference>
<dbReference type="Pfam" id="PF05648">
    <property type="entry name" value="PEX11"/>
    <property type="match status" value="1"/>
</dbReference>
<protein>
    <submittedName>
        <fullName evidence="8">WD repeat-containing protein 5</fullName>
    </submittedName>
</protein>
<dbReference type="AlphaFoldDB" id="A0A8H3LWN7"/>
<keyword evidence="2" id="KW-0677">Repeat</keyword>
<keyword evidence="4" id="KW-0576">Peroxisome</keyword>
<feature type="repeat" description="WD" evidence="6">
    <location>
        <begin position="321"/>
        <end position="362"/>
    </location>
</feature>
<reference evidence="8" key="1">
    <citation type="submission" date="2019-10" db="EMBL/GenBank/DDBJ databases">
        <title>Conservation and host-specific expression of non-tandemly repeated heterogenous ribosome RNA gene in arbuscular mycorrhizal fungi.</title>
        <authorList>
            <person name="Maeda T."/>
            <person name="Kobayashi Y."/>
            <person name="Nakagawa T."/>
            <person name="Ezawa T."/>
            <person name="Yamaguchi K."/>
            <person name="Bino T."/>
            <person name="Nishimoto Y."/>
            <person name="Shigenobu S."/>
            <person name="Kawaguchi M."/>
        </authorList>
    </citation>
    <scope>NUCLEOTIDE SEQUENCE</scope>
    <source>
        <strain evidence="8">HR1</strain>
    </source>
</reference>
<organism evidence="8 9">
    <name type="scientific">Rhizophagus clarus</name>
    <dbReference type="NCBI Taxonomy" id="94130"/>
    <lineage>
        <taxon>Eukaryota</taxon>
        <taxon>Fungi</taxon>
        <taxon>Fungi incertae sedis</taxon>
        <taxon>Mucoromycota</taxon>
        <taxon>Glomeromycotina</taxon>
        <taxon>Glomeromycetes</taxon>
        <taxon>Glomerales</taxon>
        <taxon>Glomeraceae</taxon>
        <taxon>Rhizophagus</taxon>
    </lineage>
</organism>
<dbReference type="OrthoDB" id="674604at2759"/>
<accession>A0A8H3LWN7</accession>
<dbReference type="PRINTS" id="PR00320">
    <property type="entry name" value="GPROTEINBRPT"/>
</dbReference>
<keyword evidence="3" id="KW-0472">Membrane</keyword>
<name>A0A8H3LWN7_9GLOM</name>
<dbReference type="InterPro" id="IPR020472">
    <property type="entry name" value="WD40_PAC1"/>
</dbReference>
<dbReference type="FunFam" id="2.130.10.10:FF:000228">
    <property type="entry name" value="COMPASS-like H3K4 histone methylase component WDR5A"/>
    <property type="match status" value="1"/>
</dbReference>
<evidence type="ECO:0000259" key="7">
    <source>
        <dbReference type="Pfam" id="PF25175"/>
    </source>
</evidence>
<feature type="domain" description="WDR5-like beta-propeller" evidence="7">
    <location>
        <begin position="321"/>
        <end position="606"/>
    </location>
</feature>
<dbReference type="Proteomes" id="UP000615446">
    <property type="component" value="Unassembled WGS sequence"/>
</dbReference>
<evidence type="ECO:0000256" key="5">
    <source>
        <dbReference type="ARBA" id="ARBA00046271"/>
    </source>
</evidence>
<dbReference type="InterPro" id="IPR001680">
    <property type="entry name" value="WD40_rpt"/>
</dbReference>
<sequence length="620" mass="69957">MPIRQIFLHPTVDRSLKYSSTTVGRDKVYRAVQYFARFLAWYLKRQGYDKETIQRFANLKSTLGLSRKLMRLGKPMEHLQHATKALNVSDSFAKYITIGRQLGYAVYLFWDTFSWVHSAGVYKFQQIKRINDNAYKAWLTGLIFSIIHGLYKLHQTSSQRSFLISKAETSEHLEDNVTRNRERKAAIRQLIQDLLDLTIPATALGYLRLEDGLVGLTGFISSIMGAQSQWKKVNGPKAEKKKKKYCIRLTYKLSKEMIIDNITMAEQESQGKSSSIRERYLNTVNGTGSVYFQTQPLDNTQQNLTPPSSSKKPNYHLRYSMVGHKKAVSSVKFSPDGKWLASASADKTIKIWNALDGKYEKTFEGHKLGISDVAWSVDSMSLCSGSDDTTIRIWHLNKDQAVKVLKGHTNYVFCVNYNPQSSLIVSGSFDESVRIWDAKNGKCLKTLPAHSDPVSAVHFNRDGTMIVSCSYDGLIRIWDTATGQCLKTLVDDDNPPVSFVKFSPNGKYILASTLDNTLRLWNFHSGKCLKTYTGHINNKYCVFSSFSVTGGKWIVSGSEDNCVYIWNLQTKEIVQKLEGHADVVLTIACHPTKNIIASGSIDNDRSKLYQISAVISVADV</sequence>
<feature type="repeat" description="WD" evidence="6">
    <location>
        <begin position="405"/>
        <end position="446"/>
    </location>
</feature>
<dbReference type="SUPFAM" id="SSF50978">
    <property type="entry name" value="WD40 repeat-like"/>
    <property type="match status" value="1"/>
</dbReference>
<dbReference type="SMART" id="SM00320">
    <property type="entry name" value="WD40"/>
    <property type="match status" value="7"/>
</dbReference>
<evidence type="ECO:0000256" key="6">
    <source>
        <dbReference type="PROSITE-ProRule" id="PRU00221"/>
    </source>
</evidence>
<dbReference type="Pfam" id="PF25175">
    <property type="entry name" value="Beta-prop_WDR5"/>
    <property type="match status" value="1"/>
</dbReference>
<dbReference type="InterPro" id="IPR059122">
    <property type="entry name" value="Beta-prop_WDR5-like"/>
</dbReference>
<feature type="repeat" description="WD" evidence="6">
    <location>
        <begin position="363"/>
        <end position="404"/>
    </location>
</feature>
<dbReference type="GO" id="GO:0048188">
    <property type="term" value="C:Set1C/COMPASS complex"/>
    <property type="evidence" value="ECO:0007669"/>
    <property type="project" value="TreeGrafter"/>
</dbReference>
<feature type="repeat" description="WD" evidence="6">
    <location>
        <begin position="447"/>
        <end position="488"/>
    </location>
</feature>
<comment type="caution">
    <text evidence="8">The sequence shown here is derived from an EMBL/GenBank/DDBJ whole genome shotgun (WGS) entry which is preliminary data.</text>
</comment>